<evidence type="ECO:0000256" key="7">
    <source>
        <dbReference type="ARBA" id="ARBA00032649"/>
    </source>
</evidence>
<dbReference type="EMBL" id="UOFN01000050">
    <property type="protein sequence ID" value="VAW75644.1"/>
    <property type="molecule type" value="Genomic_DNA"/>
</dbReference>
<evidence type="ECO:0000256" key="3">
    <source>
        <dbReference type="ARBA" id="ARBA00013109"/>
    </source>
</evidence>
<comment type="catalytic activity">
    <reaction evidence="8">
        <text>hydroxymethylbilane = uroporphyrinogen III + H2O</text>
        <dbReference type="Rhea" id="RHEA:18965"/>
        <dbReference type="ChEBI" id="CHEBI:15377"/>
        <dbReference type="ChEBI" id="CHEBI:57308"/>
        <dbReference type="ChEBI" id="CHEBI:57845"/>
        <dbReference type="EC" id="4.2.1.75"/>
    </reaction>
</comment>
<dbReference type="SUPFAM" id="SSF69618">
    <property type="entry name" value="HemD-like"/>
    <property type="match status" value="1"/>
</dbReference>
<dbReference type="CDD" id="cd06578">
    <property type="entry name" value="HemD"/>
    <property type="match status" value="1"/>
</dbReference>
<dbReference type="InterPro" id="IPR036108">
    <property type="entry name" value="4pyrrol_syn_uPrphyn_synt_sf"/>
</dbReference>
<evidence type="ECO:0000256" key="4">
    <source>
        <dbReference type="ARBA" id="ARBA00023239"/>
    </source>
</evidence>
<evidence type="ECO:0000256" key="8">
    <source>
        <dbReference type="ARBA" id="ARBA00048617"/>
    </source>
</evidence>
<keyword evidence="4 10" id="KW-0456">Lyase</keyword>
<gene>
    <name evidence="10" type="ORF">MNBD_GAMMA15-906</name>
</gene>
<keyword evidence="5" id="KW-0627">Porphyrin biosynthesis</keyword>
<feature type="domain" description="Tetrapyrrole biosynthesis uroporphyrinogen III synthase" evidence="9">
    <location>
        <begin position="29"/>
        <end position="233"/>
    </location>
</feature>
<reference evidence="10" key="1">
    <citation type="submission" date="2018-06" db="EMBL/GenBank/DDBJ databases">
        <authorList>
            <person name="Zhirakovskaya E."/>
        </authorList>
    </citation>
    <scope>NUCLEOTIDE SEQUENCE</scope>
</reference>
<dbReference type="Pfam" id="PF02602">
    <property type="entry name" value="HEM4"/>
    <property type="match status" value="1"/>
</dbReference>
<evidence type="ECO:0000256" key="5">
    <source>
        <dbReference type="ARBA" id="ARBA00023244"/>
    </source>
</evidence>
<accession>A0A3B0Z2X2</accession>
<evidence type="ECO:0000256" key="6">
    <source>
        <dbReference type="ARBA" id="ARBA00031702"/>
    </source>
</evidence>
<dbReference type="EC" id="4.2.1.75" evidence="3"/>
<dbReference type="GO" id="GO:0004852">
    <property type="term" value="F:uroporphyrinogen-III synthase activity"/>
    <property type="evidence" value="ECO:0007669"/>
    <property type="project" value="UniProtKB-EC"/>
</dbReference>
<evidence type="ECO:0000256" key="1">
    <source>
        <dbReference type="ARBA" id="ARBA00004772"/>
    </source>
</evidence>
<comment type="similarity">
    <text evidence="2">Belongs to the uroporphyrinogen-III synthase family.</text>
</comment>
<proteinExistence type="inferred from homology"/>
<dbReference type="InterPro" id="IPR003754">
    <property type="entry name" value="4pyrrol_synth_uPrphyn_synth"/>
</dbReference>
<comment type="pathway">
    <text evidence="1">Porphyrin-containing compound metabolism; protoporphyrin-IX biosynthesis; coproporphyrinogen-III from 5-aminolevulinate: step 3/4.</text>
</comment>
<evidence type="ECO:0000259" key="9">
    <source>
        <dbReference type="Pfam" id="PF02602"/>
    </source>
</evidence>
<sequence length="263" mass="29039">MTETPAPVSKPLQGCGVLVTRPVNQASGLARRIDQLGGQAILFPVLEITAPDDLSQLEACTEQLDSFDIAIFVSANAVERALPIIFERRDWPATVRIAVIGQRSAEALEAFGLQADLCPQRHFNSEALLELDTLHKVSGQRIVIFRGNSGREYLADTLRERGAQVEYVEAYRRFRPDVDSAALVEAWRSGEIDLVQVNSVESLENLFAMLDEEGRLLLRKTPLLVVSERMFPVVGAMGFVQAPILAANATDDAVLEALIEWQR</sequence>
<evidence type="ECO:0000256" key="2">
    <source>
        <dbReference type="ARBA" id="ARBA00008133"/>
    </source>
</evidence>
<dbReference type="GO" id="GO:0006780">
    <property type="term" value="P:uroporphyrinogen III biosynthetic process"/>
    <property type="evidence" value="ECO:0007669"/>
    <property type="project" value="InterPro"/>
</dbReference>
<organism evidence="10">
    <name type="scientific">hydrothermal vent metagenome</name>
    <dbReference type="NCBI Taxonomy" id="652676"/>
    <lineage>
        <taxon>unclassified sequences</taxon>
        <taxon>metagenomes</taxon>
        <taxon>ecological metagenomes</taxon>
    </lineage>
</organism>
<protein>
    <recommendedName>
        <fullName evidence="3">uroporphyrinogen-III synthase</fullName>
        <ecNumber evidence="3">4.2.1.75</ecNumber>
    </recommendedName>
    <alternativeName>
        <fullName evidence="7">Hydroxymethylbilane hydrolyase [cyclizing]</fullName>
    </alternativeName>
    <alternativeName>
        <fullName evidence="6">Uroporphyrinogen-III cosynthase</fullName>
    </alternativeName>
</protein>
<dbReference type="Gene3D" id="3.40.50.10090">
    <property type="match status" value="2"/>
</dbReference>
<name>A0A3B0Z2X2_9ZZZZ</name>
<dbReference type="InterPro" id="IPR039793">
    <property type="entry name" value="UROS/Hem4"/>
</dbReference>
<dbReference type="PANTHER" id="PTHR38042:SF1">
    <property type="entry name" value="UROPORPHYRINOGEN-III SYNTHASE, CHLOROPLASTIC"/>
    <property type="match status" value="1"/>
</dbReference>
<dbReference type="AlphaFoldDB" id="A0A3B0Z2X2"/>
<evidence type="ECO:0000313" key="10">
    <source>
        <dbReference type="EMBL" id="VAW75644.1"/>
    </source>
</evidence>
<dbReference type="PANTHER" id="PTHR38042">
    <property type="entry name" value="UROPORPHYRINOGEN-III SYNTHASE, CHLOROPLASTIC"/>
    <property type="match status" value="1"/>
</dbReference>